<dbReference type="PANTHER" id="PTHR30534">
    <property type="entry name" value="FLAGELLAR MOTOR SWITCH PROTEIN FLIG"/>
    <property type="match status" value="1"/>
</dbReference>
<dbReference type="GO" id="GO:0009425">
    <property type="term" value="C:bacterial-type flagellum basal body"/>
    <property type="evidence" value="ECO:0007669"/>
    <property type="project" value="UniProtKB-SubCell"/>
</dbReference>
<evidence type="ECO:0000256" key="9">
    <source>
        <dbReference type="ARBA" id="ARBA00023143"/>
    </source>
</evidence>
<keyword evidence="7" id="KW-0283">Flagellar rotation</keyword>
<keyword evidence="13" id="KW-0969">Cilium</keyword>
<evidence type="ECO:0000259" key="11">
    <source>
        <dbReference type="Pfam" id="PF14841"/>
    </source>
</evidence>
<dbReference type="Pfam" id="PF14842">
    <property type="entry name" value="FliG_N"/>
    <property type="match status" value="1"/>
</dbReference>
<keyword evidence="13" id="KW-0966">Cell projection</keyword>
<dbReference type="InterPro" id="IPR000090">
    <property type="entry name" value="Flg_Motor_Flig"/>
</dbReference>
<dbReference type="PANTHER" id="PTHR30534:SF0">
    <property type="entry name" value="FLAGELLAR MOTOR SWITCH PROTEIN FLIG"/>
    <property type="match status" value="1"/>
</dbReference>
<evidence type="ECO:0000256" key="8">
    <source>
        <dbReference type="ARBA" id="ARBA00023136"/>
    </source>
</evidence>
<evidence type="ECO:0000256" key="7">
    <source>
        <dbReference type="ARBA" id="ARBA00022779"/>
    </source>
</evidence>
<evidence type="ECO:0000256" key="4">
    <source>
        <dbReference type="ARBA" id="ARBA00021870"/>
    </source>
</evidence>
<dbReference type="InterPro" id="IPR011002">
    <property type="entry name" value="FliG_a-hlx"/>
</dbReference>
<evidence type="ECO:0000256" key="3">
    <source>
        <dbReference type="ARBA" id="ARBA00010299"/>
    </source>
</evidence>
<feature type="domain" description="Flagellar motor switch protein FliG middle" evidence="11">
    <location>
        <begin position="121"/>
        <end position="194"/>
    </location>
</feature>
<dbReference type="GO" id="GO:0006935">
    <property type="term" value="P:chemotaxis"/>
    <property type="evidence" value="ECO:0007669"/>
    <property type="project" value="UniProtKB-KW"/>
</dbReference>
<evidence type="ECO:0000259" key="12">
    <source>
        <dbReference type="Pfam" id="PF14842"/>
    </source>
</evidence>
<dbReference type="InterPro" id="IPR032779">
    <property type="entry name" value="FliG_M"/>
</dbReference>
<proteinExistence type="inferred from homology"/>
<accession>A0A3B1CVL1</accession>
<dbReference type="NCBIfam" id="TIGR00207">
    <property type="entry name" value="fliG"/>
    <property type="match status" value="1"/>
</dbReference>
<comment type="subcellular location">
    <subcellularLocation>
        <location evidence="1">Bacterial flagellum basal body</location>
    </subcellularLocation>
    <subcellularLocation>
        <location evidence="2">Cell membrane</location>
        <topology evidence="2">Peripheral membrane protein</topology>
        <orientation evidence="2">Cytoplasmic side</orientation>
    </subcellularLocation>
</comment>
<keyword evidence="6" id="KW-0145">Chemotaxis</keyword>
<feature type="domain" description="Flagellar motor switch protein FliG N-terminal" evidence="12">
    <location>
        <begin position="7"/>
        <end position="106"/>
    </location>
</feature>
<organism evidence="13">
    <name type="scientific">hydrothermal vent metagenome</name>
    <dbReference type="NCBI Taxonomy" id="652676"/>
    <lineage>
        <taxon>unclassified sequences</taxon>
        <taxon>metagenomes</taxon>
        <taxon>ecological metagenomes</taxon>
    </lineage>
</organism>
<dbReference type="Gene3D" id="1.10.220.30">
    <property type="match status" value="3"/>
</dbReference>
<dbReference type="InterPro" id="IPR028263">
    <property type="entry name" value="FliG_N"/>
</dbReference>
<dbReference type="GO" id="GO:0071973">
    <property type="term" value="P:bacterial-type flagellum-dependent cell motility"/>
    <property type="evidence" value="ECO:0007669"/>
    <property type="project" value="InterPro"/>
</dbReference>
<protein>
    <recommendedName>
        <fullName evidence="4">Flagellar motor switch protein FliG</fullName>
    </recommendedName>
</protein>
<evidence type="ECO:0000256" key="1">
    <source>
        <dbReference type="ARBA" id="ARBA00004117"/>
    </source>
</evidence>
<dbReference type="GO" id="GO:0003774">
    <property type="term" value="F:cytoskeletal motor activity"/>
    <property type="evidence" value="ECO:0007669"/>
    <property type="project" value="InterPro"/>
</dbReference>
<evidence type="ECO:0000256" key="5">
    <source>
        <dbReference type="ARBA" id="ARBA00022475"/>
    </source>
</evidence>
<dbReference type="PRINTS" id="PR00954">
    <property type="entry name" value="FLGMOTORFLIG"/>
</dbReference>
<dbReference type="PIRSF" id="PIRSF003161">
    <property type="entry name" value="FliG"/>
    <property type="match status" value="1"/>
</dbReference>
<evidence type="ECO:0000256" key="2">
    <source>
        <dbReference type="ARBA" id="ARBA00004413"/>
    </source>
</evidence>
<keyword evidence="5" id="KW-1003">Cell membrane</keyword>
<dbReference type="EMBL" id="UOGA01000184">
    <property type="protein sequence ID" value="VAX20717.1"/>
    <property type="molecule type" value="Genomic_DNA"/>
</dbReference>
<evidence type="ECO:0000259" key="10">
    <source>
        <dbReference type="Pfam" id="PF01706"/>
    </source>
</evidence>
<gene>
    <name evidence="13" type="ORF">MNBD_NITROSPINAE04-1544</name>
</gene>
<evidence type="ECO:0000313" key="13">
    <source>
        <dbReference type="EMBL" id="VAX20717.1"/>
    </source>
</evidence>
<keyword evidence="8" id="KW-0472">Membrane</keyword>
<evidence type="ECO:0000256" key="6">
    <source>
        <dbReference type="ARBA" id="ARBA00022500"/>
    </source>
</evidence>
<reference evidence="13" key="1">
    <citation type="submission" date="2018-06" db="EMBL/GenBank/DDBJ databases">
        <authorList>
            <person name="Zhirakovskaya E."/>
        </authorList>
    </citation>
    <scope>NUCLEOTIDE SEQUENCE</scope>
</reference>
<dbReference type="FunFam" id="1.10.220.30:FF:000001">
    <property type="entry name" value="Flagellar motor switch protein FliG"/>
    <property type="match status" value="1"/>
</dbReference>
<dbReference type="Pfam" id="PF14841">
    <property type="entry name" value="FliG_M"/>
    <property type="match status" value="1"/>
</dbReference>
<dbReference type="AlphaFoldDB" id="A0A3B1CVL1"/>
<keyword evidence="9" id="KW-0975">Bacterial flagellum</keyword>
<feature type="domain" description="Flagellar motor switch protein FliG C-terminal" evidence="10">
    <location>
        <begin position="224"/>
        <end position="330"/>
    </location>
</feature>
<dbReference type="SUPFAM" id="SSF48029">
    <property type="entry name" value="FliG"/>
    <property type="match status" value="2"/>
</dbReference>
<dbReference type="InterPro" id="IPR023087">
    <property type="entry name" value="Flg_Motor_Flig_C"/>
</dbReference>
<dbReference type="GO" id="GO:0005886">
    <property type="term" value="C:plasma membrane"/>
    <property type="evidence" value="ECO:0007669"/>
    <property type="project" value="UniProtKB-SubCell"/>
</dbReference>
<sequence length="338" mass="36894">MADKKSLTGPEKAAVMLVAMGDELAGKVLSELEEGEIHKVSTYMTALGSVSNELVDNVLEEFLDMAESGKGGYIVGGREALRKMLEQTLDPKKVAEILDRTASPEEEDIGGGLEAVRHLDPKTIANFLKNEHPQTCAIVLSHLDPPHAASVIKELPERFQPDVTFRIASLDRIPPGVIKELDQALAQEFRSAGTMEGSQIGGVEAAAEIINSMDHATEVNVLSEIESINTDMAENIRQLMFVFDDLVNLDDRGMQNILKEVNSDELLLALKTASEELKEKIFKNMSERAALMMKEDLESMGPVKLSEVETAQQSLLTVVKRLEEEGKVVLAGGGEELV</sequence>
<name>A0A3B1CVL1_9ZZZZ</name>
<comment type="similarity">
    <text evidence="3">Belongs to the FliG family.</text>
</comment>
<keyword evidence="13" id="KW-0282">Flagellum</keyword>
<dbReference type="Pfam" id="PF01706">
    <property type="entry name" value="FliG_C"/>
    <property type="match status" value="1"/>
</dbReference>